<accession>A0A8J5ER78</accession>
<dbReference type="GO" id="GO:0016020">
    <property type="term" value="C:membrane"/>
    <property type="evidence" value="ECO:0007669"/>
    <property type="project" value="UniProtKB-SubCell"/>
</dbReference>
<dbReference type="PANTHER" id="PTHR11132">
    <property type="entry name" value="SOLUTE CARRIER FAMILY 35"/>
    <property type="match status" value="1"/>
</dbReference>
<keyword evidence="3 5" id="KW-1133">Transmembrane helix</keyword>
<reference evidence="7 8" key="1">
    <citation type="submission" date="2020-08" db="EMBL/GenBank/DDBJ databases">
        <title>Plant Genome Project.</title>
        <authorList>
            <person name="Zhang R.-G."/>
        </authorList>
    </citation>
    <scope>NUCLEOTIDE SEQUENCE [LARGE SCALE GENOMIC DNA]</scope>
    <source>
        <tissue evidence="7">Rhizome</tissue>
    </source>
</reference>
<feature type="transmembrane region" description="Helical" evidence="5">
    <location>
        <begin position="245"/>
        <end position="263"/>
    </location>
</feature>
<dbReference type="InterPro" id="IPR004853">
    <property type="entry name" value="Sugar_P_trans_dom"/>
</dbReference>
<evidence type="ECO:0000256" key="3">
    <source>
        <dbReference type="ARBA" id="ARBA00022989"/>
    </source>
</evidence>
<feature type="transmembrane region" description="Helical" evidence="5">
    <location>
        <begin position="321"/>
        <end position="344"/>
    </location>
</feature>
<name>A0A8J5ER78_ZINOF</name>
<dbReference type="InterPro" id="IPR050186">
    <property type="entry name" value="TPT_transporter"/>
</dbReference>
<feature type="transmembrane region" description="Helical" evidence="5">
    <location>
        <begin position="284"/>
        <end position="305"/>
    </location>
</feature>
<feature type="domain" description="Sugar phosphate transporter" evidence="6">
    <location>
        <begin position="111"/>
        <end position="386"/>
    </location>
</feature>
<evidence type="ECO:0000256" key="1">
    <source>
        <dbReference type="ARBA" id="ARBA00004141"/>
    </source>
</evidence>
<keyword evidence="4 5" id="KW-0472">Membrane</keyword>
<keyword evidence="8" id="KW-1185">Reference proteome</keyword>
<dbReference type="Pfam" id="PF03151">
    <property type="entry name" value="TPT"/>
    <property type="match status" value="1"/>
</dbReference>
<dbReference type="AlphaFoldDB" id="A0A8J5ER78"/>
<dbReference type="Proteomes" id="UP000734854">
    <property type="component" value="Unassembled WGS sequence"/>
</dbReference>
<gene>
    <name evidence="7" type="ORF">ZIOFF_075827</name>
</gene>
<sequence length="399" mass="44608">MDSFKYCTVSRQRSHRSSKPCESSEGLALLADLSLRLLFDPFPSLRNRPVSFRIADFRSVLRVHGVEDESLSGAKYFYEPSMDLEDGKAEKEQDSAKIQNQALVSGLAYCITSISMILVNKLVLSGYDFNAGISLMLYQNLVSVTIVSSLSLFNIISTEPLTWKLVKVWLPVNVIFIGMLITSMFSLRYMNVAMVTILKNVTNVITALGETYIFMRHHDKKVWTALCLMIISAISGGMTDLSFHAVGYSWQIANCFLTAAYSLTLRWVMDSAKQVTKSGNLNEFSMVLLNNTLSLPLGIVLMFAFQEVQYLYETPLLRMPMFWLVITLSGILGLAISFTSLWFLHQTSATTYSLVGSLNKIPLSIAGLFLFKVRTSMQNLLSILFGLLAGVCFAKAKLR</sequence>
<evidence type="ECO:0000259" key="6">
    <source>
        <dbReference type="Pfam" id="PF03151"/>
    </source>
</evidence>
<feature type="transmembrane region" description="Helical" evidence="5">
    <location>
        <begin position="222"/>
        <end position="239"/>
    </location>
</feature>
<dbReference type="EMBL" id="JACMSC010000179">
    <property type="protein sequence ID" value="KAG6466336.1"/>
    <property type="molecule type" value="Genomic_DNA"/>
</dbReference>
<feature type="transmembrane region" description="Helical" evidence="5">
    <location>
        <begin position="102"/>
        <end position="124"/>
    </location>
</feature>
<evidence type="ECO:0000313" key="8">
    <source>
        <dbReference type="Proteomes" id="UP000734854"/>
    </source>
</evidence>
<feature type="transmembrane region" description="Helical" evidence="5">
    <location>
        <begin position="351"/>
        <end position="371"/>
    </location>
</feature>
<organism evidence="7 8">
    <name type="scientific">Zingiber officinale</name>
    <name type="common">Ginger</name>
    <name type="synonym">Amomum zingiber</name>
    <dbReference type="NCBI Taxonomy" id="94328"/>
    <lineage>
        <taxon>Eukaryota</taxon>
        <taxon>Viridiplantae</taxon>
        <taxon>Streptophyta</taxon>
        <taxon>Embryophyta</taxon>
        <taxon>Tracheophyta</taxon>
        <taxon>Spermatophyta</taxon>
        <taxon>Magnoliopsida</taxon>
        <taxon>Liliopsida</taxon>
        <taxon>Zingiberales</taxon>
        <taxon>Zingiberaceae</taxon>
        <taxon>Zingiber</taxon>
    </lineage>
</organism>
<evidence type="ECO:0000256" key="5">
    <source>
        <dbReference type="SAM" id="Phobius"/>
    </source>
</evidence>
<feature type="transmembrane region" description="Helical" evidence="5">
    <location>
        <begin position="136"/>
        <end position="156"/>
    </location>
</feature>
<comment type="subcellular location">
    <subcellularLocation>
        <location evidence="1">Membrane</location>
        <topology evidence="1">Multi-pass membrane protein</topology>
    </subcellularLocation>
</comment>
<comment type="caution">
    <text evidence="7">The sequence shown here is derived from an EMBL/GenBank/DDBJ whole genome shotgun (WGS) entry which is preliminary data.</text>
</comment>
<feature type="transmembrane region" description="Helical" evidence="5">
    <location>
        <begin position="168"/>
        <end position="187"/>
    </location>
</feature>
<protein>
    <recommendedName>
        <fullName evidence="6">Sugar phosphate transporter domain-containing protein</fullName>
    </recommendedName>
</protein>
<feature type="transmembrane region" description="Helical" evidence="5">
    <location>
        <begin position="377"/>
        <end position="396"/>
    </location>
</feature>
<proteinExistence type="predicted"/>
<evidence type="ECO:0000256" key="4">
    <source>
        <dbReference type="ARBA" id="ARBA00023136"/>
    </source>
</evidence>
<evidence type="ECO:0000313" key="7">
    <source>
        <dbReference type="EMBL" id="KAG6466336.1"/>
    </source>
</evidence>
<keyword evidence="2 5" id="KW-0812">Transmembrane</keyword>
<evidence type="ECO:0000256" key="2">
    <source>
        <dbReference type="ARBA" id="ARBA00022692"/>
    </source>
</evidence>